<protein>
    <submittedName>
        <fullName evidence="1">Uncharacterized protein</fullName>
    </submittedName>
</protein>
<dbReference type="EMBL" id="QRQO01000006">
    <property type="protein sequence ID" value="RHN16199.1"/>
    <property type="molecule type" value="Genomic_DNA"/>
</dbReference>
<reference evidence="1 2" key="1">
    <citation type="submission" date="2018-08" db="EMBL/GenBank/DDBJ databases">
        <title>A genome reference for cultivated species of the human gut microbiota.</title>
        <authorList>
            <person name="Zou Y."/>
            <person name="Xue W."/>
            <person name="Luo G."/>
        </authorList>
    </citation>
    <scope>NUCLEOTIDE SEQUENCE [LARGE SCALE GENOMIC DNA]</scope>
    <source>
        <strain evidence="1 2">AF31-17AC</strain>
    </source>
</reference>
<name>A0A415UDL1_9FIRM</name>
<accession>A0A415UDL1</accession>
<evidence type="ECO:0000313" key="1">
    <source>
        <dbReference type="EMBL" id="RHN16199.1"/>
    </source>
</evidence>
<organism evidence="1 2">
    <name type="scientific">Anaerobutyricum hallii</name>
    <dbReference type="NCBI Taxonomy" id="39488"/>
    <lineage>
        <taxon>Bacteria</taxon>
        <taxon>Bacillati</taxon>
        <taxon>Bacillota</taxon>
        <taxon>Clostridia</taxon>
        <taxon>Lachnospirales</taxon>
        <taxon>Lachnospiraceae</taxon>
        <taxon>Anaerobutyricum</taxon>
    </lineage>
</organism>
<dbReference type="Proteomes" id="UP000283700">
    <property type="component" value="Unassembled WGS sequence"/>
</dbReference>
<dbReference type="RefSeq" id="WP_118485687.1">
    <property type="nucleotide sequence ID" value="NZ_QRQO01000006.1"/>
</dbReference>
<dbReference type="AlphaFoldDB" id="A0A415UDL1"/>
<gene>
    <name evidence="1" type="ORF">DWZ29_03580</name>
</gene>
<comment type="caution">
    <text evidence="1">The sequence shown here is derived from an EMBL/GenBank/DDBJ whole genome shotgun (WGS) entry which is preliminary data.</text>
</comment>
<evidence type="ECO:0000313" key="2">
    <source>
        <dbReference type="Proteomes" id="UP000283700"/>
    </source>
</evidence>
<proteinExistence type="predicted"/>
<sequence>MLEYRERNRNKHIISDNEVNAFAWAGYYANCSTILVNGKSYEVFHVTDTEIEFKDGTYLPFGCYAIFKNDDEIRFFDDYKLREVRKENPLEHKYYCFTDEQFLTGSFFL</sequence>